<feature type="compositionally biased region" description="Gly residues" evidence="1">
    <location>
        <begin position="147"/>
        <end position="159"/>
    </location>
</feature>
<dbReference type="AlphaFoldDB" id="A0A9W9CRZ3"/>
<reference evidence="3" key="1">
    <citation type="submission" date="2022-10" db="EMBL/GenBank/DDBJ databases">
        <title>Tapping the CABI collections for fungal endophytes: first genome assemblies for Collariella, Neodidymelliopsis, Ascochyta clinopodiicola, Didymella pomorum, Didymosphaeria variabile, Neocosmospora piperis and Neocucurbitaria cava.</title>
        <authorList>
            <person name="Hill R."/>
        </authorList>
    </citation>
    <scope>NUCLEOTIDE SEQUENCE</scope>
    <source>
        <strain evidence="3">IMI 355082</strain>
    </source>
</reference>
<keyword evidence="2" id="KW-0472">Membrane</keyword>
<gene>
    <name evidence="3" type="ORF">N0V93_009937</name>
</gene>
<keyword evidence="2" id="KW-0812">Transmembrane</keyword>
<evidence type="ECO:0000313" key="3">
    <source>
        <dbReference type="EMBL" id="KAJ4385509.1"/>
    </source>
</evidence>
<keyword evidence="2" id="KW-1133">Transmembrane helix</keyword>
<sequence>MVGAGWAIVITVVIFVVAASVGWIFYSRWRAQKLGLPPPAFASFIPFRSKSDSYGPTPRSGGIKGWFGDQVTKFKNRNNRTAAGAYEGAPISRGGNARGGGFGALDPDAAWDAHVGDEADYGPTGYDEEHELGLGPYGRNSTAYEGAHGGRGGPLGGSLGQESYSMNLAATPRMPPEGSEFDSRGRAARNPFDDDAAEPSNLSLRGVSPRPMEGEHHGKDSGADSPTERRSIFTEQV</sequence>
<accession>A0A9W9CRZ3</accession>
<evidence type="ECO:0008006" key="5">
    <source>
        <dbReference type="Google" id="ProtNLM"/>
    </source>
</evidence>
<evidence type="ECO:0000256" key="1">
    <source>
        <dbReference type="SAM" id="MobiDB-lite"/>
    </source>
</evidence>
<evidence type="ECO:0000313" key="4">
    <source>
        <dbReference type="Proteomes" id="UP001140453"/>
    </source>
</evidence>
<protein>
    <recommendedName>
        <fullName evidence="5">Acid phosphatase-like protein</fullName>
    </recommendedName>
</protein>
<keyword evidence="4" id="KW-1185">Reference proteome</keyword>
<name>A0A9W9CRZ3_9PEZI</name>
<feature type="transmembrane region" description="Helical" evidence="2">
    <location>
        <begin position="6"/>
        <end position="26"/>
    </location>
</feature>
<dbReference type="OrthoDB" id="5414285at2759"/>
<proteinExistence type="predicted"/>
<comment type="caution">
    <text evidence="3">The sequence shown here is derived from an EMBL/GenBank/DDBJ whole genome shotgun (WGS) entry which is preliminary data.</text>
</comment>
<organism evidence="3 4">
    <name type="scientific">Gnomoniopsis smithogilvyi</name>
    <dbReference type="NCBI Taxonomy" id="1191159"/>
    <lineage>
        <taxon>Eukaryota</taxon>
        <taxon>Fungi</taxon>
        <taxon>Dikarya</taxon>
        <taxon>Ascomycota</taxon>
        <taxon>Pezizomycotina</taxon>
        <taxon>Sordariomycetes</taxon>
        <taxon>Sordariomycetidae</taxon>
        <taxon>Diaporthales</taxon>
        <taxon>Gnomoniaceae</taxon>
        <taxon>Gnomoniopsis</taxon>
    </lineage>
</organism>
<dbReference type="EMBL" id="JAPEVB010000007">
    <property type="protein sequence ID" value="KAJ4385509.1"/>
    <property type="molecule type" value="Genomic_DNA"/>
</dbReference>
<evidence type="ECO:0000256" key="2">
    <source>
        <dbReference type="SAM" id="Phobius"/>
    </source>
</evidence>
<feature type="region of interest" description="Disordered" evidence="1">
    <location>
        <begin position="120"/>
        <end position="237"/>
    </location>
</feature>
<dbReference type="Proteomes" id="UP001140453">
    <property type="component" value="Unassembled WGS sequence"/>
</dbReference>
<feature type="compositionally biased region" description="Basic and acidic residues" evidence="1">
    <location>
        <begin position="212"/>
        <end position="237"/>
    </location>
</feature>